<feature type="region of interest" description="Disordered" evidence="1">
    <location>
        <begin position="1"/>
        <end position="35"/>
    </location>
</feature>
<dbReference type="PANTHER" id="PTHR37852">
    <property type="entry name" value="YALI0B21208P"/>
    <property type="match status" value="1"/>
</dbReference>
<sequence length="249" mass="27199">MWPFSSENSGGRRERGVLPTSPNASNAGSQPTVPDTSLAEEIDVTLQTVTRQPQRLGLHPILRISLIGAISFIAGFGLGSAHGATTAALRYRAENAHRTPTSRTGWYLYGKSRNYHAIIGGVTEGVKNGARYAAWTTLFLAIEEGLDRARGKVFASRQDREDGKLARGQRDFLNTVSAAVAFSGLYGWKNGFDRWSAQRLTRSAVRFAVPFGLAQDALASLRGDRPWYVEWVMGRAGAVERNKVGQEMA</sequence>
<dbReference type="PANTHER" id="PTHR37852:SF1">
    <property type="entry name" value="HIG1 DOMAIN-CONTAINING PROTEIN"/>
    <property type="match status" value="1"/>
</dbReference>
<dbReference type="EMBL" id="JAVRRG010000140">
    <property type="protein sequence ID" value="KAK5081120.1"/>
    <property type="molecule type" value="Genomic_DNA"/>
</dbReference>
<keyword evidence="2" id="KW-1133">Transmembrane helix</keyword>
<keyword evidence="2" id="KW-0812">Transmembrane</keyword>
<feature type="transmembrane region" description="Helical" evidence="2">
    <location>
        <begin position="61"/>
        <end position="81"/>
    </location>
</feature>
<comment type="caution">
    <text evidence="3">The sequence shown here is derived from an EMBL/GenBank/DDBJ whole genome shotgun (WGS) entry which is preliminary data.</text>
</comment>
<evidence type="ECO:0000256" key="1">
    <source>
        <dbReference type="SAM" id="MobiDB-lite"/>
    </source>
</evidence>
<keyword evidence="4" id="KW-1185">Reference proteome</keyword>
<dbReference type="Proteomes" id="UP001345013">
    <property type="component" value="Unassembled WGS sequence"/>
</dbReference>
<evidence type="ECO:0000256" key="2">
    <source>
        <dbReference type="SAM" id="Phobius"/>
    </source>
</evidence>
<accession>A0ABR0K0H5</accession>
<reference evidence="3 4" key="1">
    <citation type="submission" date="2023-08" db="EMBL/GenBank/DDBJ databases">
        <title>Black Yeasts Isolated from many extreme environments.</title>
        <authorList>
            <person name="Coleine C."/>
            <person name="Stajich J.E."/>
            <person name="Selbmann L."/>
        </authorList>
    </citation>
    <scope>NUCLEOTIDE SEQUENCE [LARGE SCALE GENOMIC DNA]</scope>
    <source>
        <strain evidence="3 4">CCFEE 5885</strain>
    </source>
</reference>
<organism evidence="3 4">
    <name type="scientific">Lithohypha guttulata</name>
    <dbReference type="NCBI Taxonomy" id="1690604"/>
    <lineage>
        <taxon>Eukaryota</taxon>
        <taxon>Fungi</taxon>
        <taxon>Dikarya</taxon>
        <taxon>Ascomycota</taxon>
        <taxon>Pezizomycotina</taxon>
        <taxon>Eurotiomycetes</taxon>
        <taxon>Chaetothyriomycetidae</taxon>
        <taxon>Chaetothyriales</taxon>
        <taxon>Trichomeriaceae</taxon>
        <taxon>Lithohypha</taxon>
    </lineage>
</organism>
<evidence type="ECO:0000313" key="4">
    <source>
        <dbReference type="Proteomes" id="UP001345013"/>
    </source>
</evidence>
<proteinExistence type="predicted"/>
<name>A0ABR0K0H5_9EURO</name>
<evidence type="ECO:0000313" key="3">
    <source>
        <dbReference type="EMBL" id="KAK5081120.1"/>
    </source>
</evidence>
<protein>
    <submittedName>
        <fullName evidence="3">Uncharacterized protein</fullName>
    </submittedName>
</protein>
<keyword evidence="2" id="KW-0472">Membrane</keyword>
<gene>
    <name evidence="3" type="ORF">LTR24_008285</name>
</gene>
<feature type="compositionally biased region" description="Polar residues" evidence="1">
    <location>
        <begin position="20"/>
        <end position="35"/>
    </location>
</feature>